<evidence type="ECO:0000313" key="1">
    <source>
        <dbReference type="EMBL" id="TKR87025.1"/>
    </source>
</evidence>
<proteinExistence type="predicted"/>
<accession>A0A4V6A4H8</accession>
<dbReference type="EMBL" id="AZBU02000003">
    <property type="protein sequence ID" value="TKR87025.1"/>
    <property type="molecule type" value="Genomic_DNA"/>
</dbReference>
<dbReference type="AlphaFoldDB" id="A0A4V6A4H8"/>
<name>A0A4V6A4H8_STECR</name>
<comment type="caution">
    <text evidence="1">The sequence shown here is derived from an EMBL/GenBank/DDBJ whole genome shotgun (WGS) entry which is preliminary data.</text>
</comment>
<reference evidence="1 2" key="2">
    <citation type="journal article" date="2019" name="G3 (Bethesda)">
        <title>Hybrid Assembly of the Genome of the Entomopathogenic Nematode Steinernema carpocapsae Identifies the X-Chromosome.</title>
        <authorList>
            <person name="Serra L."/>
            <person name="Macchietto M."/>
            <person name="Macias-Munoz A."/>
            <person name="McGill C.J."/>
            <person name="Rodriguez I.M."/>
            <person name="Rodriguez B."/>
            <person name="Murad R."/>
            <person name="Mortazavi A."/>
        </authorList>
    </citation>
    <scope>NUCLEOTIDE SEQUENCE [LARGE SCALE GENOMIC DNA]</scope>
    <source>
        <strain evidence="1 2">ALL</strain>
    </source>
</reference>
<dbReference type="Proteomes" id="UP000298663">
    <property type="component" value="Unassembled WGS sequence"/>
</dbReference>
<evidence type="ECO:0000313" key="2">
    <source>
        <dbReference type="Proteomes" id="UP000298663"/>
    </source>
</evidence>
<organism evidence="1 2">
    <name type="scientific">Steinernema carpocapsae</name>
    <name type="common">Entomopathogenic nematode</name>
    <dbReference type="NCBI Taxonomy" id="34508"/>
    <lineage>
        <taxon>Eukaryota</taxon>
        <taxon>Metazoa</taxon>
        <taxon>Ecdysozoa</taxon>
        <taxon>Nematoda</taxon>
        <taxon>Chromadorea</taxon>
        <taxon>Rhabditida</taxon>
        <taxon>Tylenchina</taxon>
        <taxon>Panagrolaimomorpha</taxon>
        <taxon>Strongyloidoidea</taxon>
        <taxon>Steinernematidae</taxon>
        <taxon>Steinernema</taxon>
    </lineage>
</organism>
<gene>
    <name evidence="1" type="ORF">L596_011502</name>
</gene>
<reference evidence="1 2" key="1">
    <citation type="journal article" date="2015" name="Genome Biol.">
        <title>Comparative genomics of Steinernema reveals deeply conserved gene regulatory networks.</title>
        <authorList>
            <person name="Dillman A.R."/>
            <person name="Macchietto M."/>
            <person name="Porter C.F."/>
            <person name="Rogers A."/>
            <person name="Williams B."/>
            <person name="Antoshechkin I."/>
            <person name="Lee M.M."/>
            <person name="Goodwin Z."/>
            <person name="Lu X."/>
            <person name="Lewis E.E."/>
            <person name="Goodrich-Blair H."/>
            <person name="Stock S.P."/>
            <person name="Adams B.J."/>
            <person name="Sternberg P.W."/>
            <person name="Mortazavi A."/>
        </authorList>
    </citation>
    <scope>NUCLEOTIDE SEQUENCE [LARGE SCALE GENOMIC DNA]</scope>
    <source>
        <strain evidence="1 2">ALL</strain>
    </source>
</reference>
<protein>
    <submittedName>
        <fullName evidence="1">Uncharacterized protein</fullName>
    </submittedName>
</protein>
<sequence length="68" mass="7901">MNNLKTCKNDVFGEKENHCQTNVFDKQQLRCIQTCIGNMKTKQIQNSRSVFQGHLLSLLTRSNQNPYL</sequence>
<keyword evidence="2" id="KW-1185">Reference proteome</keyword>